<sequence length="298" mass="34556">MGKPFPSTCTVVRFDVRAVVEDEADYQEADMSRNSMQPTSNPENDNCREEITEEWAFRIAVAAPGWRGEELAGWMTVLVDMHPRRDFCPCYWKRSCDNHQLHQRTASNLNTTSWLTILSTDGLPTGRLQEYEVIGRHLPTEANPAPDMYRMTIFAPNETVAKSRFWYFLRGLRKVKKATGEIVSVKAQHEKHPQKVKNFGVWLRYDSRSGTHNMYKEYREMSRTDAVEALYADMAARHRARFRSIHILRVVELEKTDDIKRPYIKQLVTKNLSFPLPHRVTKAATTKLFSAQRPSTFA</sequence>
<comment type="caution">
    <text evidence="6">The sequence shown here is derived from an EMBL/GenBank/DDBJ whole genome shotgun (WGS) entry which is preliminary data.</text>
</comment>
<name>A0A2K3PYW9_9HYPO</name>
<dbReference type="Gene3D" id="3.10.20.10">
    <property type="match status" value="2"/>
</dbReference>
<dbReference type="PANTHER" id="PTHR10052">
    <property type="entry name" value="60S RIBOSOMAL PROTEIN L18A"/>
    <property type="match status" value="1"/>
</dbReference>
<dbReference type="FunFam" id="3.10.20.10:FF:000001">
    <property type="entry name" value="60S ribosomal protein L18a"/>
    <property type="match status" value="1"/>
</dbReference>
<keyword evidence="3" id="KW-0687">Ribonucleoprotein</keyword>
<dbReference type="GO" id="GO:0003735">
    <property type="term" value="F:structural constituent of ribosome"/>
    <property type="evidence" value="ECO:0007669"/>
    <property type="project" value="InterPro"/>
</dbReference>
<feature type="domain" description="Large ribosomal subunit protein eL20" evidence="5">
    <location>
        <begin position="128"/>
        <end position="250"/>
    </location>
</feature>
<dbReference type="HAMAP" id="MF_00273">
    <property type="entry name" value="Ribosomal_eL20"/>
    <property type="match status" value="1"/>
</dbReference>
<gene>
    <name evidence="6" type="ORF">TCAP_07396</name>
</gene>
<dbReference type="SUPFAM" id="SSF160374">
    <property type="entry name" value="RplX-like"/>
    <property type="match status" value="1"/>
</dbReference>
<evidence type="ECO:0000256" key="1">
    <source>
        <dbReference type="ARBA" id="ARBA00009362"/>
    </source>
</evidence>
<evidence type="ECO:0000256" key="3">
    <source>
        <dbReference type="ARBA" id="ARBA00023274"/>
    </source>
</evidence>
<dbReference type="FunFam" id="3.10.20.10:FF:000002">
    <property type="entry name" value="60S ribosomal protein L18a"/>
    <property type="match status" value="1"/>
</dbReference>
<evidence type="ECO:0000259" key="5">
    <source>
        <dbReference type="Pfam" id="PF01775"/>
    </source>
</evidence>
<evidence type="ECO:0000313" key="6">
    <source>
        <dbReference type="EMBL" id="PNY20477.1"/>
    </source>
</evidence>
<dbReference type="GO" id="GO:0006412">
    <property type="term" value="P:translation"/>
    <property type="evidence" value="ECO:0007669"/>
    <property type="project" value="InterPro"/>
</dbReference>
<dbReference type="OrthoDB" id="1294322at2759"/>
<reference evidence="6 7" key="1">
    <citation type="submission" date="2017-08" db="EMBL/GenBank/DDBJ databases">
        <title>Harnessing the power of phylogenomics to disentangle the directionality and signatures of interkingdom host jumping in the parasitic fungal genus Tolypocladium.</title>
        <authorList>
            <person name="Quandt C.A."/>
            <person name="Patterson W."/>
            <person name="Spatafora J.W."/>
        </authorList>
    </citation>
    <scope>NUCLEOTIDE SEQUENCE [LARGE SCALE GENOMIC DNA]</scope>
    <source>
        <strain evidence="6 7">CBS 113982</strain>
    </source>
</reference>
<evidence type="ECO:0000313" key="7">
    <source>
        <dbReference type="Proteomes" id="UP000236621"/>
    </source>
</evidence>
<dbReference type="GO" id="GO:0005840">
    <property type="term" value="C:ribosome"/>
    <property type="evidence" value="ECO:0007669"/>
    <property type="project" value="UniProtKB-KW"/>
</dbReference>
<dbReference type="Proteomes" id="UP000236621">
    <property type="component" value="Unassembled WGS sequence"/>
</dbReference>
<evidence type="ECO:0000256" key="4">
    <source>
        <dbReference type="SAM" id="MobiDB-lite"/>
    </source>
</evidence>
<dbReference type="EMBL" id="NRSZ01001270">
    <property type="protein sequence ID" value="PNY20477.1"/>
    <property type="molecule type" value="Genomic_DNA"/>
</dbReference>
<dbReference type="InterPro" id="IPR023573">
    <property type="entry name" value="Ribosomal_eL20_dom"/>
</dbReference>
<comment type="similarity">
    <text evidence="1">Belongs to the eukaryotic ribosomal protein eL20 family.</text>
</comment>
<dbReference type="GO" id="GO:1990904">
    <property type="term" value="C:ribonucleoprotein complex"/>
    <property type="evidence" value="ECO:0007669"/>
    <property type="project" value="UniProtKB-KW"/>
</dbReference>
<proteinExistence type="inferred from homology"/>
<protein>
    <submittedName>
        <fullName evidence="6">60S ribosomal protein L20-A</fullName>
    </submittedName>
</protein>
<feature type="compositionally biased region" description="Polar residues" evidence="4">
    <location>
        <begin position="32"/>
        <end position="44"/>
    </location>
</feature>
<organism evidence="6 7">
    <name type="scientific">Tolypocladium capitatum</name>
    <dbReference type="NCBI Taxonomy" id="45235"/>
    <lineage>
        <taxon>Eukaryota</taxon>
        <taxon>Fungi</taxon>
        <taxon>Dikarya</taxon>
        <taxon>Ascomycota</taxon>
        <taxon>Pezizomycotina</taxon>
        <taxon>Sordariomycetes</taxon>
        <taxon>Hypocreomycetidae</taxon>
        <taxon>Hypocreales</taxon>
        <taxon>Ophiocordycipitaceae</taxon>
        <taxon>Tolypocladium</taxon>
    </lineage>
</organism>
<keyword evidence="7" id="KW-1185">Reference proteome</keyword>
<accession>A0A2K3PYW9</accession>
<dbReference type="Pfam" id="PF01775">
    <property type="entry name" value="Ribosomal_L18A"/>
    <property type="match status" value="1"/>
</dbReference>
<dbReference type="InterPro" id="IPR021138">
    <property type="entry name" value="Ribosomal_eL20_eukaryotes"/>
</dbReference>
<feature type="region of interest" description="Disordered" evidence="4">
    <location>
        <begin position="25"/>
        <end position="46"/>
    </location>
</feature>
<dbReference type="InterPro" id="IPR028877">
    <property type="entry name" value="Ribosomal_eL20"/>
</dbReference>
<keyword evidence="2 6" id="KW-0689">Ribosomal protein</keyword>
<dbReference type="STRING" id="45235.A0A2K3PYW9"/>
<dbReference type="AlphaFoldDB" id="A0A2K3PYW9"/>
<evidence type="ECO:0000256" key="2">
    <source>
        <dbReference type="ARBA" id="ARBA00022980"/>
    </source>
</evidence>